<reference evidence="3" key="1">
    <citation type="submission" date="2023-07" db="EMBL/GenBank/DDBJ databases">
        <title>A chromosome-level genome assembly of Lolium multiflorum.</title>
        <authorList>
            <person name="Chen Y."/>
            <person name="Copetti D."/>
            <person name="Kolliker R."/>
            <person name="Studer B."/>
        </authorList>
    </citation>
    <scope>NUCLEOTIDE SEQUENCE</scope>
    <source>
        <strain evidence="3">02402/16</strain>
        <tissue evidence="3">Leaf</tissue>
    </source>
</reference>
<name>A0AAD8R223_LOLMU</name>
<feature type="compositionally biased region" description="Low complexity" evidence="1">
    <location>
        <begin position="24"/>
        <end position="35"/>
    </location>
</feature>
<evidence type="ECO:0000259" key="2">
    <source>
        <dbReference type="Pfam" id="PF07727"/>
    </source>
</evidence>
<feature type="domain" description="Reverse transcriptase Ty1/copia-type" evidence="2">
    <location>
        <begin position="54"/>
        <end position="183"/>
    </location>
</feature>
<comment type="caution">
    <text evidence="3">The sequence shown here is derived from an EMBL/GenBank/DDBJ whole genome shotgun (WGS) entry which is preliminary data.</text>
</comment>
<proteinExistence type="predicted"/>
<dbReference type="InterPro" id="IPR043502">
    <property type="entry name" value="DNA/RNA_pol_sf"/>
</dbReference>
<dbReference type="SUPFAM" id="SSF56672">
    <property type="entry name" value="DNA/RNA polymerases"/>
    <property type="match status" value="1"/>
</dbReference>
<gene>
    <name evidence="3" type="ORF">QYE76_034981</name>
</gene>
<evidence type="ECO:0000313" key="4">
    <source>
        <dbReference type="Proteomes" id="UP001231189"/>
    </source>
</evidence>
<dbReference type="InterPro" id="IPR013103">
    <property type="entry name" value="RVT_2"/>
</dbReference>
<dbReference type="Proteomes" id="UP001231189">
    <property type="component" value="Unassembled WGS sequence"/>
</dbReference>
<evidence type="ECO:0000313" key="3">
    <source>
        <dbReference type="EMBL" id="KAK1611308.1"/>
    </source>
</evidence>
<keyword evidence="4" id="KW-1185">Reference proteome</keyword>
<dbReference type="PANTHER" id="PTHR11439">
    <property type="entry name" value="GAG-POL-RELATED RETROTRANSPOSON"/>
    <property type="match status" value="1"/>
</dbReference>
<feature type="region of interest" description="Disordered" evidence="1">
    <location>
        <begin position="1"/>
        <end position="37"/>
    </location>
</feature>
<organism evidence="3 4">
    <name type="scientific">Lolium multiflorum</name>
    <name type="common">Italian ryegrass</name>
    <name type="synonym">Lolium perenne subsp. multiflorum</name>
    <dbReference type="NCBI Taxonomy" id="4521"/>
    <lineage>
        <taxon>Eukaryota</taxon>
        <taxon>Viridiplantae</taxon>
        <taxon>Streptophyta</taxon>
        <taxon>Embryophyta</taxon>
        <taxon>Tracheophyta</taxon>
        <taxon>Spermatophyta</taxon>
        <taxon>Magnoliopsida</taxon>
        <taxon>Liliopsida</taxon>
        <taxon>Poales</taxon>
        <taxon>Poaceae</taxon>
        <taxon>BOP clade</taxon>
        <taxon>Pooideae</taxon>
        <taxon>Poodae</taxon>
        <taxon>Poeae</taxon>
        <taxon>Poeae Chloroplast Group 2 (Poeae type)</taxon>
        <taxon>Loliodinae</taxon>
        <taxon>Loliinae</taxon>
        <taxon>Lolium</taxon>
    </lineage>
</organism>
<dbReference type="EMBL" id="JAUUTY010000007">
    <property type="protein sequence ID" value="KAK1611308.1"/>
    <property type="molecule type" value="Genomic_DNA"/>
</dbReference>
<dbReference type="Pfam" id="PF07727">
    <property type="entry name" value="RVT_2"/>
    <property type="match status" value="1"/>
</dbReference>
<protein>
    <recommendedName>
        <fullName evidence="2">Reverse transcriptase Ty1/copia-type domain-containing protein</fullName>
    </recommendedName>
</protein>
<dbReference type="AlphaFoldDB" id="A0AAD8R223"/>
<dbReference type="PANTHER" id="PTHR11439:SF467">
    <property type="entry name" value="INTEGRASE CATALYTIC DOMAIN-CONTAINING PROTEIN"/>
    <property type="match status" value="1"/>
</dbReference>
<evidence type="ECO:0000256" key="1">
    <source>
        <dbReference type="SAM" id="MobiDB-lite"/>
    </source>
</evidence>
<accession>A0AAD8R223</accession>
<sequence>MVDYGGAIHKTSSSKHNQERRSILLRSRSSSSSSSGMRKYKLAMQDEYDALLANHTWHLVPPSSRRNIIDCKWVYRIKKNADGTIDRYKARLVAKVFKQRYGIEYEDTFSPVVKAATIRLVLSISVSRGWSLRQLDVNNAFLHGVLKEEVYMKQPPCFESSANPAYVFKLDKALYGLKQAPRARSIVGALQYLTLTKPDLSFSVNKVCQYLHAATTFHRTVVKRILRYIHGTRTIGLTFLKSSCTLLSVYSDADWADRIESPIAVVHLRLYSDNGIDLHRPSTARHSRTRRTWGAPTCIVAGCSCSCGLHRLSVFVAIDRDYIDNAAIDSDLRVVHDMACIVPPSV</sequence>